<feature type="compositionally biased region" description="Basic and acidic residues" evidence="1">
    <location>
        <begin position="1"/>
        <end position="29"/>
    </location>
</feature>
<organism evidence="2 3">
    <name type="scientific">Lophiotrema nucula</name>
    <dbReference type="NCBI Taxonomy" id="690887"/>
    <lineage>
        <taxon>Eukaryota</taxon>
        <taxon>Fungi</taxon>
        <taxon>Dikarya</taxon>
        <taxon>Ascomycota</taxon>
        <taxon>Pezizomycotina</taxon>
        <taxon>Dothideomycetes</taxon>
        <taxon>Pleosporomycetidae</taxon>
        <taxon>Pleosporales</taxon>
        <taxon>Lophiotremataceae</taxon>
        <taxon>Lophiotrema</taxon>
    </lineage>
</organism>
<gene>
    <name evidence="2" type="ORF">BDV96DRAFT_635442</name>
</gene>
<feature type="compositionally biased region" description="Basic and acidic residues" evidence="1">
    <location>
        <begin position="328"/>
        <end position="343"/>
    </location>
</feature>
<protein>
    <submittedName>
        <fullName evidence="2">Uncharacterized protein</fullName>
    </submittedName>
</protein>
<proteinExistence type="predicted"/>
<feature type="compositionally biased region" description="Low complexity" evidence="1">
    <location>
        <begin position="120"/>
        <end position="134"/>
    </location>
</feature>
<feature type="compositionally biased region" description="Polar residues" evidence="1">
    <location>
        <begin position="146"/>
        <end position="178"/>
    </location>
</feature>
<feature type="compositionally biased region" description="Low complexity" evidence="1">
    <location>
        <begin position="76"/>
        <end position="88"/>
    </location>
</feature>
<evidence type="ECO:0000313" key="2">
    <source>
        <dbReference type="EMBL" id="KAF2110343.1"/>
    </source>
</evidence>
<keyword evidence="3" id="KW-1185">Reference proteome</keyword>
<feature type="compositionally biased region" description="Low complexity" evidence="1">
    <location>
        <begin position="248"/>
        <end position="263"/>
    </location>
</feature>
<feature type="region of interest" description="Disordered" evidence="1">
    <location>
        <begin position="1"/>
        <end position="349"/>
    </location>
</feature>
<dbReference type="EMBL" id="ML977338">
    <property type="protein sequence ID" value="KAF2110343.1"/>
    <property type="molecule type" value="Genomic_DNA"/>
</dbReference>
<dbReference type="AlphaFoldDB" id="A0A6A5YTQ0"/>
<reference evidence="2" key="1">
    <citation type="journal article" date="2020" name="Stud. Mycol.">
        <title>101 Dothideomycetes genomes: a test case for predicting lifestyles and emergence of pathogens.</title>
        <authorList>
            <person name="Haridas S."/>
            <person name="Albert R."/>
            <person name="Binder M."/>
            <person name="Bloem J."/>
            <person name="Labutti K."/>
            <person name="Salamov A."/>
            <person name="Andreopoulos B."/>
            <person name="Baker S."/>
            <person name="Barry K."/>
            <person name="Bills G."/>
            <person name="Bluhm B."/>
            <person name="Cannon C."/>
            <person name="Castanera R."/>
            <person name="Culley D."/>
            <person name="Daum C."/>
            <person name="Ezra D."/>
            <person name="Gonzalez J."/>
            <person name="Henrissat B."/>
            <person name="Kuo A."/>
            <person name="Liang C."/>
            <person name="Lipzen A."/>
            <person name="Lutzoni F."/>
            <person name="Magnuson J."/>
            <person name="Mondo S."/>
            <person name="Nolan M."/>
            <person name="Ohm R."/>
            <person name="Pangilinan J."/>
            <person name="Park H.-J."/>
            <person name="Ramirez L."/>
            <person name="Alfaro M."/>
            <person name="Sun H."/>
            <person name="Tritt A."/>
            <person name="Yoshinaga Y."/>
            <person name="Zwiers L.-H."/>
            <person name="Turgeon B."/>
            <person name="Goodwin S."/>
            <person name="Spatafora J."/>
            <person name="Crous P."/>
            <person name="Grigoriev I."/>
        </authorList>
    </citation>
    <scope>NUCLEOTIDE SEQUENCE</scope>
    <source>
        <strain evidence="2">CBS 627.86</strain>
    </source>
</reference>
<evidence type="ECO:0000256" key="1">
    <source>
        <dbReference type="SAM" id="MobiDB-lite"/>
    </source>
</evidence>
<evidence type="ECO:0000313" key="3">
    <source>
        <dbReference type="Proteomes" id="UP000799770"/>
    </source>
</evidence>
<sequence length="349" mass="37670">MDRRHGKESQYRRTDSPRDSESPRPERQRNYPTSSYAPFSSGGYGQQATASSYPVHSSTGYGQQATASSSGYYDPVRGVGRQEQGRQQDPGYRPQRYDAIRNTLSVDESRYDPRRDAYVPPATSAPTSGPTQASYTMPAWRAAGPRSSTSSRAHASGGPPQSYQSTIGPPTSSAGQQPSYPPAIFPSQPTSTASIPVTFLPSRPPASAGSRERDRGAPPHSSSRLNKAHRLQNIDERAGTFGTLSFDSGPRSSRTPTSTARPSQPVPPGRNPPVESGYSRFATATTTSGGHSLGHRATTSGGRSSGHHATASSAEQDLYGHSSRRRHRSEDSDHDDLYRDPSPPRRRRG</sequence>
<accession>A0A6A5YTQ0</accession>
<dbReference type="Proteomes" id="UP000799770">
    <property type="component" value="Unassembled WGS sequence"/>
</dbReference>
<feature type="compositionally biased region" description="Basic and acidic residues" evidence="1">
    <location>
        <begin position="107"/>
        <end position="117"/>
    </location>
</feature>
<name>A0A6A5YTQ0_9PLEO</name>
<feature type="compositionally biased region" description="Polar residues" evidence="1">
    <location>
        <begin position="46"/>
        <end position="71"/>
    </location>
</feature>